<dbReference type="EMBL" id="CM010718">
    <property type="protein sequence ID" value="RZC58246.1"/>
    <property type="molecule type" value="Genomic_DNA"/>
</dbReference>
<accession>A0A4Y7JCJ2</accession>
<organism evidence="1 2">
    <name type="scientific">Papaver somniferum</name>
    <name type="common">Opium poppy</name>
    <dbReference type="NCBI Taxonomy" id="3469"/>
    <lineage>
        <taxon>Eukaryota</taxon>
        <taxon>Viridiplantae</taxon>
        <taxon>Streptophyta</taxon>
        <taxon>Embryophyta</taxon>
        <taxon>Tracheophyta</taxon>
        <taxon>Spermatophyta</taxon>
        <taxon>Magnoliopsida</taxon>
        <taxon>Ranunculales</taxon>
        <taxon>Papaveraceae</taxon>
        <taxon>Papaveroideae</taxon>
        <taxon>Papaver</taxon>
    </lineage>
</organism>
<evidence type="ECO:0000313" key="1">
    <source>
        <dbReference type="EMBL" id="RZC58246.1"/>
    </source>
</evidence>
<dbReference type="Proteomes" id="UP000316621">
    <property type="component" value="Chromosome 4"/>
</dbReference>
<dbReference type="AlphaFoldDB" id="A0A4Y7JCJ2"/>
<reference evidence="1 2" key="1">
    <citation type="journal article" date="2018" name="Science">
        <title>The opium poppy genome and morphinan production.</title>
        <authorList>
            <person name="Guo L."/>
            <person name="Winzer T."/>
            <person name="Yang X."/>
            <person name="Li Y."/>
            <person name="Ning Z."/>
            <person name="He Z."/>
            <person name="Teodor R."/>
            <person name="Lu Y."/>
            <person name="Bowser T.A."/>
            <person name="Graham I.A."/>
            <person name="Ye K."/>
        </authorList>
    </citation>
    <scope>NUCLEOTIDE SEQUENCE [LARGE SCALE GENOMIC DNA]</scope>
    <source>
        <strain evidence="2">cv. HN1</strain>
        <tissue evidence="1">Leaves</tissue>
    </source>
</reference>
<protein>
    <submittedName>
        <fullName evidence="1">Uncharacterized protein</fullName>
    </submittedName>
</protein>
<gene>
    <name evidence="1" type="ORF">C5167_005540</name>
</gene>
<dbReference type="Gramene" id="RZC58246">
    <property type="protein sequence ID" value="RZC58246"/>
    <property type="gene ID" value="C5167_005540"/>
</dbReference>
<proteinExistence type="predicted"/>
<keyword evidence="2" id="KW-1185">Reference proteome</keyword>
<evidence type="ECO:0000313" key="2">
    <source>
        <dbReference type="Proteomes" id="UP000316621"/>
    </source>
</evidence>
<sequence>MTQLTSVYSSFSYSYGSFIGGLALVGCRREESGGGGGGGCGNSRVEVVVEEIGDGVLVEKVIEVLLAEGMVGNYELKARDYGEQDEECCKDSLGDDLCLVTSVWGWYSQSKFILRESILVRFSGNASGLLCCRAEKAHWGGDKLQCCFSRYLESLKLCQDFMKSLLHRSRNNRCFVCNTPTLGMFKAASDISFSSSFSSK</sequence>
<name>A0A4Y7JCJ2_PAPSO</name>